<evidence type="ECO:0000313" key="1">
    <source>
        <dbReference type="EMBL" id="KAG0423622.1"/>
    </source>
</evidence>
<organism evidence="1 2">
    <name type="scientific">Ixodes persulcatus</name>
    <name type="common">Taiga tick</name>
    <dbReference type="NCBI Taxonomy" id="34615"/>
    <lineage>
        <taxon>Eukaryota</taxon>
        <taxon>Metazoa</taxon>
        <taxon>Ecdysozoa</taxon>
        <taxon>Arthropoda</taxon>
        <taxon>Chelicerata</taxon>
        <taxon>Arachnida</taxon>
        <taxon>Acari</taxon>
        <taxon>Parasitiformes</taxon>
        <taxon>Ixodida</taxon>
        <taxon>Ixodoidea</taxon>
        <taxon>Ixodidae</taxon>
        <taxon>Ixodinae</taxon>
        <taxon>Ixodes</taxon>
    </lineage>
</organism>
<comment type="caution">
    <text evidence="1">The sequence shown here is derived from an EMBL/GenBank/DDBJ whole genome shotgun (WGS) entry which is preliminary data.</text>
</comment>
<protein>
    <submittedName>
        <fullName evidence="1">Uncharacterized protein</fullName>
    </submittedName>
</protein>
<gene>
    <name evidence="1" type="ORF">HPB47_000605</name>
</gene>
<reference evidence="1 2" key="1">
    <citation type="journal article" date="2020" name="Cell">
        <title>Large-Scale Comparative Analyses of Tick Genomes Elucidate Their Genetic Diversity and Vector Capacities.</title>
        <authorList>
            <consortium name="Tick Genome and Microbiome Consortium (TIGMIC)"/>
            <person name="Jia N."/>
            <person name="Wang J."/>
            <person name="Shi W."/>
            <person name="Du L."/>
            <person name="Sun Y."/>
            <person name="Zhan W."/>
            <person name="Jiang J.F."/>
            <person name="Wang Q."/>
            <person name="Zhang B."/>
            <person name="Ji P."/>
            <person name="Bell-Sakyi L."/>
            <person name="Cui X.M."/>
            <person name="Yuan T.T."/>
            <person name="Jiang B.G."/>
            <person name="Yang W.F."/>
            <person name="Lam T.T."/>
            <person name="Chang Q.C."/>
            <person name="Ding S.J."/>
            <person name="Wang X.J."/>
            <person name="Zhu J.G."/>
            <person name="Ruan X.D."/>
            <person name="Zhao L."/>
            <person name="Wei J.T."/>
            <person name="Ye R.Z."/>
            <person name="Que T.C."/>
            <person name="Du C.H."/>
            <person name="Zhou Y.H."/>
            <person name="Cheng J.X."/>
            <person name="Dai P.F."/>
            <person name="Guo W.B."/>
            <person name="Han X.H."/>
            <person name="Huang E.J."/>
            <person name="Li L.F."/>
            <person name="Wei W."/>
            <person name="Gao Y.C."/>
            <person name="Liu J.Z."/>
            <person name="Shao H.Z."/>
            <person name="Wang X."/>
            <person name="Wang C.C."/>
            <person name="Yang T.C."/>
            <person name="Huo Q.B."/>
            <person name="Li W."/>
            <person name="Chen H.Y."/>
            <person name="Chen S.E."/>
            <person name="Zhou L.G."/>
            <person name="Ni X.B."/>
            <person name="Tian J.H."/>
            <person name="Sheng Y."/>
            <person name="Liu T."/>
            <person name="Pan Y.S."/>
            <person name="Xia L.Y."/>
            <person name="Li J."/>
            <person name="Zhao F."/>
            <person name="Cao W.C."/>
        </authorList>
    </citation>
    <scope>NUCLEOTIDE SEQUENCE [LARGE SCALE GENOMIC DNA]</scope>
    <source>
        <strain evidence="1">Iper-2018</strain>
    </source>
</reference>
<sequence>MSTTLRVPTARSRFTVADDILLLQEVAPTNPFEDHDRSDTEEQYSEKEHLLQEINNMAREFGHHVRVQPRKMGTTPGNATGPGSKKKQCFSQGRTVRCQYKEGDGCDCSQRSSRCCQERS</sequence>
<dbReference type="EMBL" id="JABSTQ010010076">
    <property type="protein sequence ID" value="KAG0423622.1"/>
    <property type="molecule type" value="Genomic_DNA"/>
</dbReference>
<dbReference type="Proteomes" id="UP000805193">
    <property type="component" value="Unassembled WGS sequence"/>
</dbReference>
<accession>A0AC60PRH0</accession>
<evidence type="ECO:0000313" key="2">
    <source>
        <dbReference type="Proteomes" id="UP000805193"/>
    </source>
</evidence>
<keyword evidence="2" id="KW-1185">Reference proteome</keyword>
<name>A0AC60PRH0_IXOPE</name>
<proteinExistence type="predicted"/>